<dbReference type="Proteomes" id="UP000051012">
    <property type="component" value="Unassembled WGS sequence"/>
</dbReference>
<comment type="caution">
    <text evidence="1">The sequence shown here is derived from an EMBL/GenBank/DDBJ whole genome shotgun (WGS) entry which is preliminary data.</text>
</comment>
<evidence type="ECO:0000313" key="2">
    <source>
        <dbReference type="Proteomes" id="UP000051012"/>
    </source>
</evidence>
<accession>A0A0S7YDL1</accession>
<dbReference type="EMBL" id="LJNI01000055">
    <property type="protein sequence ID" value="KPJ72784.1"/>
    <property type="molecule type" value="Genomic_DNA"/>
</dbReference>
<name>A0A0S7YDL1_UNCT6</name>
<evidence type="ECO:0000313" key="1">
    <source>
        <dbReference type="EMBL" id="KPJ72784.1"/>
    </source>
</evidence>
<dbReference type="AlphaFoldDB" id="A0A0S7YDL1"/>
<sequence length="269" mass="31148">MIPFMLLFLYSEADGVREIAQIQQEIRIINLVNGLELSAYQIDFILEKAKEAEEIRKDFLKTIEANEGAMLTTFNELKKNRMKDDVIPQTLQRQVHTTEGRFQDKKTEVSESLEQIAREVEGILEGNQIYALEHYIACLIPPLGESRIGQSEKPLGITKQLNRLREIPDYVYQMKKYEVADRVVEKIKKHLSPGTVFNEYTEKQRILGLLDEVRSLSDVDFVLNEEGYIEKFKGDYFPEKIPVNLSVKIERFLLNPLIIPILEEKLAST</sequence>
<organism evidence="1 2">
    <name type="scientific">candidate division TA06 bacterium DG_78</name>
    <dbReference type="NCBI Taxonomy" id="1703772"/>
    <lineage>
        <taxon>Bacteria</taxon>
        <taxon>Bacteria division TA06</taxon>
    </lineage>
</organism>
<protein>
    <submittedName>
        <fullName evidence="1">Uncharacterized protein</fullName>
    </submittedName>
</protein>
<proteinExistence type="predicted"/>
<reference evidence="1 2" key="1">
    <citation type="journal article" date="2015" name="Microbiome">
        <title>Genomic resolution of linkages in carbon, nitrogen, and sulfur cycling among widespread estuary sediment bacteria.</title>
        <authorList>
            <person name="Baker B.J."/>
            <person name="Lazar C.S."/>
            <person name="Teske A.P."/>
            <person name="Dick G.J."/>
        </authorList>
    </citation>
    <scope>NUCLEOTIDE SEQUENCE [LARGE SCALE GENOMIC DNA]</scope>
    <source>
        <strain evidence="1">DG_78</strain>
    </source>
</reference>
<gene>
    <name evidence="1" type="ORF">AMJ52_05170</name>
</gene>